<dbReference type="Proteomes" id="UP001058167">
    <property type="component" value="Unassembled WGS sequence"/>
</dbReference>
<organism evidence="4 6">
    <name type="scientific">Pectobacterium carotovorum subsp. carotovorum</name>
    <name type="common">Erwinia carotovora subsp. carotovora</name>
    <dbReference type="NCBI Taxonomy" id="555"/>
    <lineage>
        <taxon>Bacteria</taxon>
        <taxon>Pseudomonadati</taxon>
        <taxon>Pseudomonadota</taxon>
        <taxon>Gammaproteobacteria</taxon>
        <taxon>Enterobacterales</taxon>
        <taxon>Pectobacteriaceae</taxon>
        <taxon>Pectobacterium</taxon>
    </lineage>
</organism>
<sequence length="87" mass="9964">MDATIAIILCVVGVLGFFWTLYRDKKRDGETLTDRVIKLESETALVKQSISTLKTEQEALKDNLEKLEEQLTQINQNIVRILTILDK</sequence>
<gene>
    <name evidence="4" type="ORF">Pcaca03_00290</name>
    <name evidence="3" type="ORF">SOASR016_00290</name>
</gene>
<name>A0AAI9KVX3_PECCC</name>
<evidence type="ECO:0000313" key="6">
    <source>
        <dbReference type="Proteomes" id="UP001165145"/>
    </source>
</evidence>
<evidence type="ECO:0000256" key="2">
    <source>
        <dbReference type="SAM" id="Phobius"/>
    </source>
</evidence>
<feature type="transmembrane region" description="Helical" evidence="2">
    <location>
        <begin position="6"/>
        <end position="22"/>
    </location>
</feature>
<dbReference type="EMBL" id="BRLF01000001">
    <property type="protein sequence ID" value="GKX45277.1"/>
    <property type="molecule type" value="Genomic_DNA"/>
</dbReference>
<evidence type="ECO:0000313" key="4">
    <source>
        <dbReference type="EMBL" id="GLV67585.1"/>
    </source>
</evidence>
<reference evidence="3" key="1">
    <citation type="submission" date="2022-06" db="EMBL/GenBank/DDBJ databases">
        <title>Draft genome sequences of Pectobacterium carotovorum subsp. carotovorum str. NBRC12380.</title>
        <authorList>
            <person name="Wakabayashi Y."/>
            <person name="Kojima K."/>
        </authorList>
    </citation>
    <scope>NUCLEOTIDE SEQUENCE</scope>
    <source>
        <strain evidence="3">NBRC 12380</strain>
    </source>
</reference>
<keyword evidence="2" id="KW-0472">Membrane</keyword>
<evidence type="ECO:0000313" key="3">
    <source>
        <dbReference type="EMBL" id="GKX45277.1"/>
    </source>
</evidence>
<protein>
    <submittedName>
        <fullName evidence="4">Uncharacterized protein</fullName>
    </submittedName>
</protein>
<evidence type="ECO:0000313" key="5">
    <source>
        <dbReference type="Proteomes" id="UP001058167"/>
    </source>
</evidence>
<dbReference type="RefSeq" id="WP_103183936.1">
    <property type="nucleotide sequence ID" value="NZ_BRLF01000001.1"/>
</dbReference>
<dbReference type="EMBL" id="BSRL01000001">
    <property type="protein sequence ID" value="GLV67585.1"/>
    <property type="molecule type" value="Genomic_DNA"/>
</dbReference>
<proteinExistence type="predicted"/>
<feature type="coiled-coil region" evidence="1">
    <location>
        <begin position="50"/>
        <end position="84"/>
    </location>
</feature>
<keyword evidence="2" id="KW-0812">Transmembrane</keyword>
<accession>A0AAI9KVX3</accession>
<keyword evidence="5" id="KW-1185">Reference proteome</keyword>
<comment type="caution">
    <text evidence="4">The sequence shown here is derived from an EMBL/GenBank/DDBJ whole genome shotgun (WGS) entry which is preliminary data.</text>
</comment>
<dbReference type="AlphaFoldDB" id="A0AAI9KVX3"/>
<evidence type="ECO:0000256" key="1">
    <source>
        <dbReference type="SAM" id="Coils"/>
    </source>
</evidence>
<reference evidence="4" key="2">
    <citation type="submission" date="2023-02" db="EMBL/GenBank/DDBJ databases">
        <title>Pectobacterium carotovorum subsp. carotovorum NBRC 12380.</title>
        <authorList>
            <person name="Ichikawa N."/>
            <person name="Sato H."/>
            <person name="Tonouchi N."/>
        </authorList>
    </citation>
    <scope>NUCLEOTIDE SEQUENCE</scope>
    <source>
        <strain evidence="4">NBRC 12380</strain>
    </source>
</reference>
<keyword evidence="1" id="KW-0175">Coiled coil</keyword>
<keyword evidence="2" id="KW-1133">Transmembrane helix</keyword>
<dbReference type="Proteomes" id="UP001165145">
    <property type="component" value="Unassembled WGS sequence"/>
</dbReference>